<sequence length="284" mass="32206">MIIKGNNQGNPVQIREDGRGDIQVEIVPIKCGPLPEHIDVCFRDNNRTDQRHLSLVEMGHEASPIWTDLKEALNIEFGRPVQEQVLSPLVERNHLLPINDEARISDCYFRHGFVLRARRNPQDVAAPSRRLFGANIYCRVAGMPPYNSITSKSTPFSPSIPRLADGKINQTIYRDNDPPYLWDKDAAILFHIYTLDTAIFAEVTGNRHQRCPSAREPTRSVSSPLTLVLMGIRGNFVKMKSIAAIEEQRAKEEGILYQEEENVLQIVSVIGRYKSTFNPVDVLY</sequence>
<dbReference type="EMBL" id="VFLP01000041">
    <property type="protein sequence ID" value="TRX91932.1"/>
    <property type="molecule type" value="Genomic_DNA"/>
</dbReference>
<evidence type="ECO:0000313" key="2">
    <source>
        <dbReference type="Proteomes" id="UP000319160"/>
    </source>
</evidence>
<comment type="caution">
    <text evidence="1">The sequence shown here is derived from an EMBL/GenBank/DDBJ whole genome shotgun (WGS) entry which is preliminary data.</text>
</comment>
<accession>A0A553HVF9</accession>
<evidence type="ECO:0000313" key="1">
    <source>
        <dbReference type="EMBL" id="TRX91932.1"/>
    </source>
</evidence>
<reference evidence="2" key="1">
    <citation type="submission" date="2019-06" db="EMBL/GenBank/DDBJ databases">
        <title>Draft genome sequence of the griseofulvin-producing fungus Xylaria cubensis strain G536.</title>
        <authorList>
            <person name="Mead M.E."/>
            <person name="Raja H.A."/>
            <person name="Steenwyk J.L."/>
            <person name="Knowles S.L."/>
            <person name="Oberlies N.H."/>
            <person name="Rokas A."/>
        </authorList>
    </citation>
    <scope>NUCLEOTIDE SEQUENCE [LARGE SCALE GENOMIC DNA]</scope>
    <source>
        <strain evidence="2">G536</strain>
    </source>
</reference>
<dbReference type="OrthoDB" id="428577at2759"/>
<dbReference type="Proteomes" id="UP000319160">
    <property type="component" value="Unassembled WGS sequence"/>
</dbReference>
<dbReference type="AlphaFoldDB" id="A0A553HVF9"/>
<protein>
    <submittedName>
        <fullName evidence="1">Uncharacterized protein</fullName>
    </submittedName>
</protein>
<organism evidence="1 2">
    <name type="scientific">Xylaria flabelliformis</name>
    <dbReference type="NCBI Taxonomy" id="2512241"/>
    <lineage>
        <taxon>Eukaryota</taxon>
        <taxon>Fungi</taxon>
        <taxon>Dikarya</taxon>
        <taxon>Ascomycota</taxon>
        <taxon>Pezizomycotina</taxon>
        <taxon>Sordariomycetes</taxon>
        <taxon>Xylariomycetidae</taxon>
        <taxon>Xylariales</taxon>
        <taxon>Xylariaceae</taxon>
        <taxon>Xylaria</taxon>
    </lineage>
</organism>
<proteinExistence type="predicted"/>
<name>A0A553HVF9_9PEZI</name>
<keyword evidence="2" id="KW-1185">Reference proteome</keyword>
<dbReference type="STRING" id="2512241.A0A553HVF9"/>
<gene>
    <name evidence="1" type="ORF">FHL15_007251</name>
</gene>